<proteinExistence type="inferred from homology"/>
<organism evidence="12 14">
    <name type="scientific">Thalassovita autumnalis</name>
    <dbReference type="NCBI Taxonomy" id="2072972"/>
    <lineage>
        <taxon>Bacteria</taxon>
        <taxon>Pseudomonadati</taxon>
        <taxon>Pseudomonadota</taxon>
        <taxon>Alphaproteobacteria</taxon>
        <taxon>Rhodobacterales</taxon>
        <taxon>Roseobacteraceae</taxon>
        <taxon>Thalassovita</taxon>
    </lineage>
</organism>
<evidence type="ECO:0000256" key="7">
    <source>
        <dbReference type="ARBA" id="ARBA00022741"/>
    </source>
</evidence>
<evidence type="ECO:0000256" key="4">
    <source>
        <dbReference type="ARBA" id="ARBA00022490"/>
    </source>
</evidence>
<dbReference type="NCBIfam" id="TIGR00150">
    <property type="entry name" value="T6A_YjeE"/>
    <property type="match status" value="1"/>
</dbReference>
<keyword evidence="7" id="KW-0547">Nucleotide-binding</keyword>
<sequence>MLKLHLSSAEATADLARAIAPLLQPGDVLLLEGGIGAGKTHFARSLIQSLLLEPEDVPSPTFTLVQVYDGESCEIWHSDLYRLSDPDEAVELGLEEAFETAICLVEWPDRLADLTPQSALNLTFAVAEEGSRDLTLSWQDARWLERLKDVIGSDTQDGAA</sequence>
<dbReference type="OrthoDB" id="9800307at2"/>
<evidence type="ECO:0000256" key="10">
    <source>
        <dbReference type="ARBA" id="ARBA00032441"/>
    </source>
</evidence>
<evidence type="ECO:0000256" key="2">
    <source>
        <dbReference type="ARBA" id="ARBA00007599"/>
    </source>
</evidence>
<comment type="similarity">
    <text evidence="2">Belongs to the TsaE family.</text>
</comment>
<keyword evidence="4" id="KW-0963">Cytoplasm</keyword>
<reference evidence="11 13" key="1">
    <citation type="submission" date="2015-09" db="EMBL/GenBank/DDBJ databases">
        <authorList>
            <person name="Rodrigo-Torres L."/>
            <person name="Arahal D.R."/>
        </authorList>
    </citation>
    <scope>NUCLEOTIDE SEQUENCE [LARGE SCALE GENOMIC DNA]</scope>
    <source>
        <strain evidence="11 13">CECT 5118</strain>
    </source>
</reference>
<dbReference type="Gene3D" id="3.40.50.300">
    <property type="entry name" value="P-loop containing nucleotide triphosphate hydrolases"/>
    <property type="match status" value="1"/>
</dbReference>
<keyword evidence="6" id="KW-0479">Metal-binding</keyword>
<evidence type="ECO:0000256" key="3">
    <source>
        <dbReference type="ARBA" id="ARBA00019010"/>
    </source>
</evidence>
<evidence type="ECO:0000313" key="13">
    <source>
        <dbReference type="Proteomes" id="UP000051086"/>
    </source>
</evidence>
<evidence type="ECO:0000256" key="5">
    <source>
        <dbReference type="ARBA" id="ARBA00022694"/>
    </source>
</evidence>
<dbReference type="PANTHER" id="PTHR33540:SF2">
    <property type="entry name" value="TRNA THREONYLCARBAMOYLADENOSINE BIOSYNTHESIS PROTEIN TSAE"/>
    <property type="match status" value="1"/>
</dbReference>
<comment type="subcellular location">
    <subcellularLocation>
        <location evidence="1">Cytoplasm</location>
    </subcellularLocation>
</comment>
<dbReference type="GO" id="GO:0002949">
    <property type="term" value="P:tRNA threonylcarbamoyladenosine modification"/>
    <property type="evidence" value="ECO:0007669"/>
    <property type="project" value="InterPro"/>
</dbReference>
<evidence type="ECO:0000256" key="6">
    <source>
        <dbReference type="ARBA" id="ARBA00022723"/>
    </source>
</evidence>
<evidence type="ECO:0000256" key="9">
    <source>
        <dbReference type="ARBA" id="ARBA00022842"/>
    </source>
</evidence>
<evidence type="ECO:0000256" key="8">
    <source>
        <dbReference type="ARBA" id="ARBA00022840"/>
    </source>
</evidence>
<evidence type="ECO:0000256" key="1">
    <source>
        <dbReference type="ARBA" id="ARBA00004496"/>
    </source>
</evidence>
<evidence type="ECO:0000313" key="11">
    <source>
        <dbReference type="EMBL" id="CUH66265.1"/>
    </source>
</evidence>
<accession>A0A0P1G241</accession>
<dbReference type="RefSeq" id="WP_058243766.1">
    <property type="nucleotide sequence ID" value="NZ_CYSB01000026.1"/>
</dbReference>
<dbReference type="InterPro" id="IPR027417">
    <property type="entry name" value="P-loop_NTPase"/>
</dbReference>
<keyword evidence="9" id="KW-0460">Magnesium</keyword>
<keyword evidence="5" id="KW-0819">tRNA processing</keyword>
<dbReference type="EMBL" id="CYSB01000026">
    <property type="protein sequence ID" value="CUH66265.1"/>
    <property type="molecule type" value="Genomic_DNA"/>
</dbReference>
<dbReference type="SUPFAM" id="SSF52540">
    <property type="entry name" value="P-loop containing nucleoside triphosphate hydrolases"/>
    <property type="match status" value="1"/>
</dbReference>
<dbReference type="InterPro" id="IPR003442">
    <property type="entry name" value="T6A_TsaE"/>
</dbReference>
<name>A0A0P1G241_9RHOB</name>
<dbReference type="GO" id="GO:0005524">
    <property type="term" value="F:ATP binding"/>
    <property type="evidence" value="ECO:0007669"/>
    <property type="project" value="UniProtKB-KW"/>
</dbReference>
<dbReference type="Proteomes" id="UP000051887">
    <property type="component" value="Unassembled WGS sequence"/>
</dbReference>
<evidence type="ECO:0000313" key="14">
    <source>
        <dbReference type="Proteomes" id="UP000051887"/>
    </source>
</evidence>
<dbReference type="PANTHER" id="PTHR33540">
    <property type="entry name" value="TRNA THREONYLCARBAMOYLADENOSINE BIOSYNTHESIS PROTEIN TSAE"/>
    <property type="match status" value="1"/>
</dbReference>
<dbReference type="AlphaFoldDB" id="A0A0P1G241"/>
<dbReference type="Proteomes" id="UP000051086">
    <property type="component" value="Unassembled WGS sequence"/>
</dbReference>
<keyword evidence="8" id="KW-0067">ATP-binding</keyword>
<dbReference type="GO" id="GO:0046872">
    <property type="term" value="F:metal ion binding"/>
    <property type="evidence" value="ECO:0007669"/>
    <property type="project" value="UniProtKB-KW"/>
</dbReference>
<dbReference type="GO" id="GO:0005737">
    <property type="term" value="C:cytoplasm"/>
    <property type="evidence" value="ECO:0007669"/>
    <property type="project" value="UniProtKB-SubCell"/>
</dbReference>
<dbReference type="EMBL" id="CYSC01000033">
    <property type="protein sequence ID" value="CUH72572.1"/>
    <property type="molecule type" value="Genomic_DNA"/>
</dbReference>
<dbReference type="Pfam" id="PF02367">
    <property type="entry name" value="TsaE"/>
    <property type="match status" value="1"/>
</dbReference>
<evidence type="ECO:0000313" key="12">
    <source>
        <dbReference type="EMBL" id="CUH72572.1"/>
    </source>
</evidence>
<protein>
    <recommendedName>
        <fullName evidence="3">tRNA threonylcarbamoyladenosine biosynthesis protein TsaE</fullName>
    </recommendedName>
    <alternativeName>
        <fullName evidence="10">t(6)A37 threonylcarbamoyladenosine biosynthesis protein TsaE</fullName>
    </alternativeName>
</protein>
<reference evidence="12 14" key="2">
    <citation type="submission" date="2015-09" db="EMBL/GenBank/DDBJ databases">
        <authorList>
            <consortium name="Swine Surveillance"/>
        </authorList>
    </citation>
    <scope>NUCLEOTIDE SEQUENCE [LARGE SCALE GENOMIC DNA]</scope>
    <source>
        <strain evidence="12 14">5120</strain>
    </source>
</reference>
<keyword evidence="13" id="KW-1185">Reference proteome</keyword>
<gene>
    <name evidence="11" type="ORF">TL5118_01676</name>
    <name evidence="12" type="ORF">TL5120_02378</name>
</gene>